<comment type="subcellular location">
    <subcellularLocation>
        <location evidence="1">Cell membrane</location>
        <topology evidence="1">Peripheral membrane protein</topology>
    </subcellularLocation>
    <subcellularLocation>
        <location evidence="2">Golgi apparatus membrane</location>
        <topology evidence="2">Peripheral membrane protein</topology>
    </subcellularLocation>
</comment>
<feature type="compositionally biased region" description="Polar residues" evidence="6">
    <location>
        <begin position="264"/>
        <end position="284"/>
    </location>
</feature>
<dbReference type="SMART" id="SM00516">
    <property type="entry name" value="SEC14"/>
    <property type="match status" value="1"/>
</dbReference>
<feature type="compositionally biased region" description="Polar residues" evidence="6">
    <location>
        <begin position="303"/>
        <end position="315"/>
    </location>
</feature>
<dbReference type="GO" id="GO:0000139">
    <property type="term" value="C:Golgi membrane"/>
    <property type="evidence" value="ECO:0007669"/>
    <property type="project" value="UniProtKB-SubCell"/>
</dbReference>
<gene>
    <name evidence="8" type="ORF">FH972_022570</name>
</gene>
<evidence type="ECO:0000256" key="4">
    <source>
        <dbReference type="ARBA" id="ARBA00023034"/>
    </source>
</evidence>
<evidence type="ECO:0000256" key="3">
    <source>
        <dbReference type="ARBA" id="ARBA00022927"/>
    </source>
</evidence>
<reference evidence="8 9" key="1">
    <citation type="submission" date="2019-06" db="EMBL/GenBank/DDBJ databases">
        <title>A chromosomal-level reference genome of Carpinus fangiana (Coryloideae, Betulaceae).</title>
        <authorList>
            <person name="Yang X."/>
            <person name="Wang Z."/>
            <person name="Zhang L."/>
            <person name="Hao G."/>
            <person name="Liu J."/>
            <person name="Yang Y."/>
        </authorList>
    </citation>
    <scope>NUCLEOTIDE SEQUENCE [LARGE SCALE GENOMIC DNA]</scope>
    <source>
        <strain evidence="8">Cfa_2016G</strain>
        <tissue evidence="8">Leaf</tissue>
    </source>
</reference>
<evidence type="ECO:0000256" key="5">
    <source>
        <dbReference type="ARBA" id="ARBA00038020"/>
    </source>
</evidence>
<evidence type="ECO:0000259" key="7">
    <source>
        <dbReference type="PROSITE" id="PS50191"/>
    </source>
</evidence>
<proteinExistence type="inferred from homology"/>
<dbReference type="InterPro" id="IPR001251">
    <property type="entry name" value="CRAL-TRIO_dom"/>
</dbReference>
<dbReference type="AlphaFoldDB" id="A0A5N6KT61"/>
<keyword evidence="3" id="KW-0653">Protein transport</keyword>
<accession>A0A5N6KT61</accession>
<comment type="similarity">
    <text evidence="5">Belongs to the SFH family.</text>
</comment>
<sequence>MSAYEASAGKAKEPGRLPPKLLRLFALYENLTRFVMPLCSAIPSRPHPETPISQSNNIVDISRVGLKQFWNLKGHMQDASQLATAHYPETLDRIFIIGAPSFFPTVWSWIKRWFDPITVSKIFILGQSEVQSTLARYMEPADIPKKYGGELDWEWGSLPALEPTIERALTWPEGEPHSFPTGPIKWRLSADGKLLEAVAVGSQDGKPREKVIASVPAFEVPSGVTLSARASIDAVVPPIAKPTSASDAELATGVAAVSLADGPASNSDTRAGTSETRFTQQSHTLADGQLAQHTPESRDNGQGDKTTTMEPSTVGQAAKDVDVPLAQPPTEETDTSYLGQAKAAVGAAAGAATGVGASVLAAAGLGGSTETKKKDGDDTQVETKEDSRVDDMKQQEVENFIRTKYETSNQPGIKAAKE</sequence>
<dbReference type="Pfam" id="PF00650">
    <property type="entry name" value="CRAL_TRIO"/>
    <property type="match status" value="1"/>
</dbReference>
<dbReference type="CDD" id="cd00170">
    <property type="entry name" value="SEC14"/>
    <property type="match status" value="1"/>
</dbReference>
<evidence type="ECO:0000256" key="6">
    <source>
        <dbReference type="SAM" id="MobiDB-lite"/>
    </source>
</evidence>
<dbReference type="Proteomes" id="UP000327013">
    <property type="component" value="Unassembled WGS sequence"/>
</dbReference>
<keyword evidence="3" id="KW-0813">Transport</keyword>
<feature type="region of interest" description="Disordered" evidence="6">
    <location>
        <begin position="364"/>
        <end position="395"/>
    </location>
</feature>
<evidence type="ECO:0000256" key="1">
    <source>
        <dbReference type="ARBA" id="ARBA00004202"/>
    </source>
</evidence>
<feature type="region of interest" description="Disordered" evidence="6">
    <location>
        <begin position="260"/>
        <end position="321"/>
    </location>
</feature>
<evidence type="ECO:0000313" key="9">
    <source>
        <dbReference type="Proteomes" id="UP000327013"/>
    </source>
</evidence>
<dbReference type="SUPFAM" id="SSF52087">
    <property type="entry name" value="CRAL/TRIO domain"/>
    <property type="match status" value="1"/>
</dbReference>
<dbReference type="EMBL" id="VIBQ01000012">
    <property type="protein sequence ID" value="KAB8342975.1"/>
    <property type="molecule type" value="Genomic_DNA"/>
</dbReference>
<dbReference type="PROSITE" id="PS50191">
    <property type="entry name" value="CRAL_TRIO"/>
    <property type="match status" value="1"/>
</dbReference>
<dbReference type="GO" id="GO:0015031">
    <property type="term" value="P:protein transport"/>
    <property type="evidence" value="ECO:0007669"/>
    <property type="project" value="UniProtKB-KW"/>
</dbReference>
<evidence type="ECO:0000313" key="8">
    <source>
        <dbReference type="EMBL" id="KAB8342975.1"/>
    </source>
</evidence>
<organism evidence="8 9">
    <name type="scientific">Carpinus fangiana</name>
    <dbReference type="NCBI Taxonomy" id="176857"/>
    <lineage>
        <taxon>Eukaryota</taxon>
        <taxon>Viridiplantae</taxon>
        <taxon>Streptophyta</taxon>
        <taxon>Embryophyta</taxon>
        <taxon>Tracheophyta</taxon>
        <taxon>Spermatophyta</taxon>
        <taxon>Magnoliopsida</taxon>
        <taxon>eudicotyledons</taxon>
        <taxon>Gunneridae</taxon>
        <taxon>Pentapetalae</taxon>
        <taxon>rosids</taxon>
        <taxon>fabids</taxon>
        <taxon>Fagales</taxon>
        <taxon>Betulaceae</taxon>
        <taxon>Carpinus</taxon>
    </lineage>
</organism>
<evidence type="ECO:0000256" key="2">
    <source>
        <dbReference type="ARBA" id="ARBA00004395"/>
    </source>
</evidence>
<dbReference type="InterPro" id="IPR036865">
    <property type="entry name" value="CRAL-TRIO_dom_sf"/>
</dbReference>
<dbReference type="InterPro" id="IPR051026">
    <property type="entry name" value="PI/PC_transfer"/>
</dbReference>
<keyword evidence="4" id="KW-0333">Golgi apparatus</keyword>
<feature type="domain" description="CRAL-TRIO" evidence="7">
    <location>
        <begin position="21"/>
        <end position="155"/>
    </location>
</feature>
<dbReference type="Gene3D" id="3.40.525.10">
    <property type="entry name" value="CRAL-TRIO lipid binding domain"/>
    <property type="match status" value="1"/>
</dbReference>
<dbReference type="OrthoDB" id="1434354at2759"/>
<name>A0A5N6KT61_9ROSI</name>
<feature type="compositionally biased region" description="Basic and acidic residues" evidence="6">
    <location>
        <begin position="370"/>
        <end position="395"/>
    </location>
</feature>
<dbReference type="PANTHER" id="PTHR45657:SF3">
    <property type="entry name" value="TRANSPORTER, PUTATIVE (AFU_ORTHOLOGUE AFUA_5G09260)-RELATED"/>
    <property type="match status" value="1"/>
</dbReference>
<comment type="caution">
    <text evidence="8">The sequence shown here is derived from an EMBL/GenBank/DDBJ whole genome shotgun (WGS) entry which is preliminary data.</text>
</comment>
<keyword evidence="9" id="KW-1185">Reference proteome</keyword>
<protein>
    <recommendedName>
        <fullName evidence="7">CRAL-TRIO domain-containing protein</fullName>
    </recommendedName>
</protein>
<dbReference type="PANTHER" id="PTHR45657">
    <property type="entry name" value="CRAL-TRIO DOMAIN-CONTAINING PROTEIN YKL091C-RELATED"/>
    <property type="match status" value="1"/>
</dbReference>
<dbReference type="GO" id="GO:0005886">
    <property type="term" value="C:plasma membrane"/>
    <property type="evidence" value="ECO:0007669"/>
    <property type="project" value="UniProtKB-SubCell"/>
</dbReference>